<dbReference type="AlphaFoldDB" id="A0A5P3MSM8"/>
<gene>
    <name evidence="1" type="ORF">D0T90_09195</name>
</gene>
<evidence type="ECO:0000313" key="2">
    <source>
        <dbReference type="Proteomes" id="UP000325536"/>
    </source>
</evidence>
<proteinExistence type="predicted"/>
<dbReference type="PROSITE" id="PS51257">
    <property type="entry name" value="PROKAR_LIPOPROTEIN"/>
    <property type="match status" value="1"/>
</dbReference>
<keyword evidence="2" id="KW-1185">Reference proteome</keyword>
<sequence>MNKKLSAALAYSAMLAACSDGMPSNEHYTQAINRFAEKQAVCLPLVLNIRHSSDRNVLVPLALGSSEIKIASQSRRGEDINKTALKQLDILADEGFYKRSKEDKPVAKDSDESIPIVIYTLTEEGKQRSRLQKDEPPLFCVGRMEVTHIHSAALSQQTGGPLTARVDYDSRFVGEEWLPELLEIGGLKTLPINLPGTQTAVLVETDDGWKDSREVR</sequence>
<accession>A0A5P3MSM8</accession>
<dbReference type="EMBL" id="CP031699">
    <property type="protein sequence ID" value="QEY24617.1"/>
    <property type="molecule type" value="Genomic_DNA"/>
</dbReference>
<dbReference type="Proteomes" id="UP000325536">
    <property type="component" value="Chromosome"/>
</dbReference>
<organism evidence="1 2">
    <name type="scientific">Neisseria animalis</name>
    <dbReference type="NCBI Taxonomy" id="492"/>
    <lineage>
        <taxon>Bacteria</taxon>
        <taxon>Pseudomonadati</taxon>
        <taxon>Pseudomonadota</taxon>
        <taxon>Betaproteobacteria</taxon>
        <taxon>Neisseriales</taxon>
        <taxon>Neisseriaceae</taxon>
        <taxon>Neisseria</taxon>
    </lineage>
</organism>
<reference evidence="1 2" key="1">
    <citation type="submission" date="2018-08" db="EMBL/GenBank/DDBJ databases">
        <title>Neisseria animalis ATCC 49930 complete genome.</title>
        <authorList>
            <person name="Veseli I.A."/>
            <person name="Mascarenhas dos Santos A.C."/>
            <person name="Buttler R."/>
            <person name="Pombert J.-F."/>
        </authorList>
    </citation>
    <scope>NUCLEOTIDE SEQUENCE [LARGE SCALE GENOMIC DNA]</scope>
    <source>
        <strain evidence="1 2">ATCC 49930</strain>
    </source>
</reference>
<protein>
    <submittedName>
        <fullName evidence="1">Uncharacterized protein</fullName>
    </submittedName>
</protein>
<dbReference type="KEGG" id="naq:D0T90_09195"/>
<name>A0A5P3MSM8_NEIAN</name>
<dbReference type="RefSeq" id="WP_123794799.1">
    <property type="nucleotide sequence ID" value="NZ_CP031699.1"/>
</dbReference>
<evidence type="ECO:0000313" key="1">
    <source>
        <dbReference type="EMBL" id="QEY24617.1"/>
    </source>
</evidence>
<dbReference type="OrthoDB" id="8601913at2"/>